<feature type="region of interest" description="Disordered" evidence="9">
    <location>
        <begin position="251"/>
        <end position="270"/>
    </location>
</feature>
<keyword evidence="6 8" id="KW-0175">Coiled coil</keyword>
<keyword evidence="5" id="KW-0698">rRNA processing</keyword>
<keyword evidence="12" id="KW-1185">Reference proteome</keyword>
<dbReference type="Proteomes" id="UP000240883">
    <property type="component" value="Unassembled WGS sequence"/>
</dbReference>
<accession>A0A2T2NDS5</accession>
<evidence type="ECO:0000256" key="3">
    <source>
        <dbReference type="ARBA" id="ARBA00007869"/>
    </source>
</evidence>
<evidence type="ECO:0000256" key="9">
    <source>
        <dbReference type="SAM" id="MobiDB-lite"/>
    </source>
</evidence>
<reference evidence="11 12" key="1">
    <citation type="journal article" date="2018" name="Front. Microbiol.">
        <title>Genome-Wide Analysis of Corynespora cassiicola Leaf Fall Disease Putative Effectors.</title>
        <authorList>
            <person name="Lopez D."/>
            <person name="Ribeiro S."/>
            <person name="Label P."/>
            <person name="Fumanal B."/>
            <person name="Venisse J.S."/>
            <person name="Kohler A."/>
            <person name="de Oliveira R.R."/>
            <person name="Labutti K."/>
            <person name="Lipzen A."/>
            <person name="Lail K."/>
            <person name="Bauer D."/>
            <person name="Ohm R.A."/>
            <person name="Barry K.W."/>
            <person name="Spatafora J."/>
            <person name="Grigoriev I.V."/>
            <person name="Martin F.M."/>
            <person name="Pujade-Renaud V."/>
        </authorList>
    </citation>
    <scope>NUCLEOTIDE SEQUENCE [LARGE SCALE GENOMIC DNA]</scope>
    <source>
        <strain evidence="11 12">Philippines</strain>
    </source>
</reference>
<evidence type="ECO:0000256" key="10">
    <source>
        <dbReference type="SAM" id="Phobius"/>
    </source>
</evidence>
<feature type="compositionally biased region" description="Polar residues" evidence="9">
    <location>
        <begin position="1"/>
        <end position="10"/>
    </location>
</feature>
<comment type="function">
    <text evidence="1">Involved in nucleolar integrity and required for processing of the pre-rRNA for the 60S ribosome subunit.</text>
</comment>
<dbReference type="GO" id="GO:0005730">
    <property type="term" value="C:nucleolus"/>
    <property type="evidence" value="ECO:0007669"/>
    <property type="project" value="UniProtKB-SubCell"/>
</dbReference>
<name>A0A2T2NDS5_CORCC</name>
<evidence type="ECO:0000256" key="2">
    <source>
        <dbReference type="ARBA" id="ARBA00004604"/>
    </source>
</evidence>
<keyword evidence="4" id="KW-0690">Ribosome biogenesis</keyword>
<evidence type="ECO:0000256" key="8">
    <source>
        <dbReference type="SAM" id="Coils"/>
    </source>
</evidence>
<evidence type="ECO:0000256" key="7">
    <source>
        <dbReference type="ARBA" id="ARBA00023242"/>
    </source>
</evidence>
<feature type="compositionally biased region" description="Low complexity" evidence="9">
    <location>
        <begin position="550"/>
        <end position="562"/>
    </location>
</feature>
<dbReference type="GO" id="GO:0006364">
    <property type="term" value="P:rRNA processing"/>
    <property type="evidence" value="ECO:0007669"/>
    <property type="project" value="UniProtKB-KW"/>
</dbReference>
<protein>
    <submittedName>
        <fullName evidence="11">Cgr1-domain-containing protein</fullName>
    </submittedName>
</protein>
<keyword evidence="7" id="KW-0539">Nucleus</keyword>
<dbReference type="OrthoDB" id="5419542at2759"/>
<feature type="region of interest" description="Disordered" evidence="9">
    <location>
        <begin position="549"/>
        <end position="572"/>
    </location>
</feature>
<feature type="region of interest" description="Disordered" evidence="9">
    <location>
        <begin position="1"/>
        <end position="46"/>
    </location>
</feature>
<organism evidence="11 12">
    <name type="scientific">Corynespora cassiicola Philippines</name>
    <dbReference type="NCBI Taxonomy" id="1448308"/>
    <lineage>
        <taxon>Eukaryota</taxon>
        <taxon>Fungi</taxon>
        <taxon>Dikarya</taxon>
        <taxon>Ascomycota</taxon>
        <taxon>Pezizomycotina</taxon>
        <taxon>Dothideomycetes</taxon>
        <taxon>Pleosporomycetidae</taxon>
        <taxon>Pleosporales</taxon>
        <taxon>Corynesporascaceae</taxon>
        <taxon>Corynespora</taxon>
    </lineage>
</organism>
<evidence type="ECO:0000256" key="6">
    <source>
        <dbReference type="ARBA" id="ARBA00023054"/>
    </source>
</evidence>
<evidence type="ECO:0000313" key="11">
    <source>
        <dbReference type="EMBL" id="PSN63386.1"/>
    </source>
</evidence>
<dbReference type="STRING" id="1448308.A0A2T2NDS5"/>
<evidence type="ECO:0000256" key="1">
    <source>
        <dbReference type="ARBA" id="ARBA00004090"/>
    </source>
</evidence>
<evidence type="ECO:0000256" key="4">
    <source>
        <dbReference type="ARBA" id="ARBA00022517"/>
    </source>
</evidence>
<proteinExistence type="inferred from homology"/>
<feature type="compositionally biased region" description="Basic and acidic residues" evidence="9">
    <location>
        <begin position="335"/>
        <end position="354"/>
    </location>
</feature>
<keyword evidence="10" id="KW-1133">Transmembrane helix</keyword>
<feature type="transmembrane region" description="Helical" evidence="10">
    <location>
        <begin position="497"/>
        <end position="515"/>
    </location>
</feature>
<evidence type="ECO:0000313" key="12">
    <source>
        <dbReference type="Proteomes" id="UP000240883"/>
    </source>
</evidence>
<dbReference type="EMBL" id="KZ678140">
    <property type="protein sequence ID" value="PSN63386.1"/>
    <property type="molecule type" value="Genomic_DNA"/>
</dbReference>
<comment type="subcellular location">
    <subcellularLocation>
        <location evidence="2">Nucleus</location>
        <location evidence="2">Nucleolus</location>
    </subcellularLocation>
</comment>
<comment type="similarity">
    <text evidence="3">Belongs to the CGR1 family.</text>
</comment>
<dbReference type="Pfam" id="PF03879">
    <property type="entry name" value="Cgr1"/>
    <property type="match status" value="1"/>
</dbReference>
<feature type="region of interest" description="Disordered" evidence="9">
    <location>
        <begin position="208"/>
        <end position="236"/>
    </location>
</feature>
<feature type="region of interest" description="Disordered" evidence="9">
    <location>
        <begin position="313"/>
        <end position="354"/>
    </location>
</feature>
<evidence type="ECO:0000256" key="5">
    <source>
        <dbReference type="ARBA" id="ARBA00022552"/>
    </source>
</evidence>
<keyword evidence="10" id="KW-0472">Membrane</keyword>
<gene>
    <name evidence="11" type="ORF">BS50DRAFT_624131</name>
</gene>
<dbReference type="AlphaFoldDB" id="A0A2T2NDS5"/>
<keyword evidence="10" id="KW-0812">Transmembrane</keyword>
<sequence length="587" mass="66242">MSDSVETQTPAAGATAVQGMRKNGKQWHQPKTAFRPRAGQSSYEKRAAERKALAAVKAKEKEMKDEKEAERQRRIEAIRTKRAAKEERERFQKMEEKMHKKRVERLKRREKRNKMLKSNTVSGTAAGSRRGWLNDPFRAPRQLDVHTRPTLSGQASGRLLVRGGDSSGDMLDRATGAIARLQRLEGNTWISRKCQYGIPATITCTGLARPRDHKKDRPAKRTLTSPSHYHPPRYSRWKPLISTPGILGPRLSAPICSSRPTRLRHRSRTEQLRSPIVIAPCIPTHTATTRTTTTIITTGGDMRRKRFGDLLKQAKGSSHNSPTHSRRQSIAKPDQSSDARYEPPPKEPVRPEDVARERAIVKAREEELRASLQNLSDQSLKTSRRLDDTYYSILEKVSVLRQTIGSLQELSNHTKELRDNFESDTKELAEEITGQYEGFNSFETQKEHVTALEERIKAGKKKADALTARLADARHLVEARAKAEAEDEARTTRRLRILWGILGAFAGFVVFAILFQQLKPVHSIPDAKAPLDFSSRDIYEASLPDMAKEALSSATSPAPSAPQHETPIAEPVKELEDDHRLRIFDEL</sequence>
<dbReference type="InterPro" id="IPR005579">
    <property type="entry name" value="Cgr1-like"/>
</dbReference>
<feature type="coiled-coil region" evidence="8">
    <location>
        <begin position="53"/>
        <end position="104"/>
    </location>
</feature>